<dbReference type="CDD" id="cd00431">
    <property type="entry name" value="cysteine_hydrolases"/>
    <property type="match status" value="1"/>
</dbReference>
<dbReference type="Proteomes" id="UP001141950">
    <property type="component" value="Unassembled WGS sequence"/>
</dbReference>
<comment type="caution">
    <text evidence="4">The sequence shown here is derived from an EMBL/GenBank/DDBJ whole genome shotgun (WGS) entry which is preliminary data.</text>
</comment>
<dbReference type="Pfam" id="PF00857">
    <property type="entry name" value="Isochorismatase"/>
    <property type="match status" value="1"/>
</dbReference>
<dbReference type="PANTHER" id="PTHR43540:SF6">
    <property type="entry name" value="ISOCHORISMATASE-LIKE DOMAIN-CONTAINING PROTEIN"/>
    <property type="match status" value="1"/>
</dbReference>
<dbReference type="InterPro" id="IPR036380">
    <property type="entry name" value="Isochorismatase-like_sf"/>
</dbReference>
<dbReference type="RefSeq" id="WP_257448459.1">
    <property type="nucleotide sequence ID" value="NZ_JANIPJ010000013.1"/>
</dbReference>
<dbReference type="SUPFAM" id="SSF52499">
    <property type="entry name" value="Isochorismatase-like hydrolases"/>
    <property type="match status" value="1"/>
</dbReference>
<name>A0A9X2MTX5_9BACL</name>
<gene>
    <name evidence="4" type="ORF">NQZ67_17575</name>
</gene>
<proteinExistence type="inferred from homology"/>
<dbReference type="InterPro" id="IPR050272">
    <property type="entry name" value="Isochorismatase-like_hydrls"/>
</dbReference>
<dbReference type="PANTHER" id="PTHR43540">
    <property type="entry name" value="PEROXYUREIDOACRYLATE/UREIDOACRYLATE AMIDOHYDROLASE-RELATED"/>
    <property type="match status" value="1"/>
</dbReference>
<dbReference type="EMBL" id="JANIPJ010000013">
    <property type="protein sequence ID" value="MCR2805696.1"/>
    <property type="molecule type" value="Genomic_DNA"/>
</dbReference>
<dbReference type="Gene3D" id="3.40.50.850">
    <property type="entry name" value="Isochorismatase-like"/>
    <property type="match status" value="1"/>
</dbReference>
<dbReference type="GO" id="GO:0016787">
    <property type="term" value="F:hydrolase activity"/>
    <property type="evidence" value="ECO:0007669"/>
    <property type="project" value="UniProtKB-KW"/>
</dbReference>
<sequence>MGGNGYTLGTVMGEPAALLIIDMQNDFVHDKGVFAQAGYDVKRYQAIIPAMRRLIDQARHAGIPVLWIGMSHNELNDGKDAWMARRLGSQHPPSCRTGSWGADLYRELEAGIDEMMIWKHRYSAFVQTRLQQLLEERGIKTLVAAGINTNTCVESTLRDAHLIGYHVVLAKDATACAFQDAYEPSLRNIARHFGIVSDTEAIMELWNTPRH</sequence>
<dbReference type="InterPro" id="IPR000868">
    <property type="entry name" value="Isochorismatase-like_dom"/>
</dbReference>
<feature type="domain" description="Isochorismatase-like" evidence="3">
    <location>
        <begin position="16"/>
        <end position="200"/>
    </location>
</feature>
<dbReference type="AlphaFoldDB" id="A0A9X2MTX5"/>
<evidence type="ECO:0000313" key="4">
    <source>
        <dbReference type="EMBL" id="MCR2805696.1"/>
    </source>
</evidence>
<comment type="similarity">
    <text evidence="1">Belongs to the isochorismatase family.</text>
</comment>
<evidence type="ECO:0000259" key="3">
    <source>
        <dbReference type="Pfam" id="PF00857"/>
    </source>
</evidence>
<accession>A0A9X2MTX5</accession>
<keyword evidence="2 4" id="KW-0378">Hydrolase</keyword>
<organism evidence="4 5">
    <name type="scientific">Paenibacillus soyae</name>
    <dbReference type="NCBI Taxonomy" id="2969249"/>
    <lineage>
        <taxon>Bacteria</taxon>
        <taxon>Bacillati</taxon>
        <taxon>Bacillota</taxon>
        <taxon>Bacilli</taxon>
        <taxon>Bacillales</taxon>
        <taxon>Paenibacillaceae</taxon>
        <taxon>Paenibacillus</taxon>
    </lineage>
</organism>
<evidence type="ECO:0000256" key="1">
    <source>
        <dbReference type="ARBA" id="ARBA00006336"/>
    </source>
</evidence>
<protein>
    <submittedName>
        <fullName evidence="4">Cysteine hydrolase</fullName>
    </submittedName>
</protein>
<evidence type="ECO:0000313" key="5">
    <source>
        <dbReference type="Proteomes" id="UP001141950"/>
    </source>
</evidence>
<keyword evidence="5" id="KW-1185">Reference proteome</keyword>
<evidence type="ECO:0000256" key="2">
    <source>
        <dbReference type="ARBA" id="ARBA00022801"/>
    </source>
</evidence>
<reference evidence="4" key="1">
    <citation type="submission" date="2022-08" db="EMBL/GenBank/DDBJ databases">
        <title>The genomic sequence of strain Paenibacillus sp. SCIV0701.</title>
        <authorList>
            <person name="Zhao H."/>
        </authorList>
    </citation>
    <scope>NUCLEOTIDE SEQUENCE</scope>
    <source>
        <strain evidence="4">SCIV0701</strain>
    </source>
</reference>